<name>A0A6A6YYA6_9PEZI</name>
<gene>
    <name evidence="2 4" type="ORF">BDZ99DRAFT_568713</name>
</gene>
<dbReference type="GeneID" id="54468705"/>
<keyword evidence="3" id="KW-1185">Reference proteome</keyword>
<evidence type="ECO:0000313" key="4">
    <source>
        <dbReference type="RefSeq" id="XP_033580492.1"/>
    </source>
</evidence>
<proteinExistence type="predicted"/>
<dbReference type="EMBL" id="MU003696">
    <property type="protein sequence ID" value="KAF2813528.1"/>
    <property type="molecule type" value="Genomic_DNA"/>
</dbReference>
<evidence type="ECO:0000313" key="3">
    <source>
        <dbReference type="Proteomes" id="UP000504636"/>
    </source>
</evidence>
<protein>
    <submittedName>
        <fullName evidence="2 4">Uncharacterized protein</fullName>
    </submittedName>
</protein>
<feature type="coiled-coil region" evidence="1">
    <location>
        <begin position="61"/>
        <end position="88"/>
    </location>
</feature>
<evidence type="ECO:0000313" key="2">
    <source>
        <dbReference type="EMBL" id="KAF2813528.1"/>
    </source>
</evidence>
<reference evidence="2 4" key="1">
    <citation type="journal article" date="2020" name="Stud. Mycol.">
        <title>101 Dothideomycetes genomes: a test case for predicting lifestyles and emergence of pathogens.</title>
        <authorList>
            <person name="Haridas S."/>
            <person name="Albert R."/>
            <person name="Binder M."/>
            <person name="Bloem J."/>
            <person name="Labutti K."/>
            <person name="Salamov A."/>
            <person name="Andreopoulos B."/>
            <person name="Baker S."/>
            <person name="Barry K."/>
            <person name="Bills G."/>
            <person name="Bluhm B."/>
            <person name="Cannon C."/>
            <person name="Castanera R."/>
            <person name="Culley D."/>
            <person name="Daum C."/>
            <person name="Ezra D."/>
            <person name="Gonzalez J."/>
            <person name="Henrissat B."/>
            <person name="Kuo A."/>
            <person name="Liang C."/>
            <person name="Lipzen A."/>
            <person name="Lutzoni F."/>
            <person name="Magnuson J."/>
            <person name="Mondo S."/>
            <person name="Nolan M."/>
            <person name="Ohm R."/>
            <person name="Pangilinan J."/>
            <person name="Park H.-J."/>
            <person name="Ramirez L."/>
            <person name="Alfaro M."/>
            <person name="Sun H."/>
            <person name="Tritt A."/>
            <person name="Yoshinaga Y."/>
            <person name="Zwiers L.-H."/>
            <person name="Turgeon B."/>
            <person name="Goodwin S."/>
            <person name="Spatafora J."/>
            <person name="Crous P."/>
            <person name="Grigoriev I."/>
        </authorList>
    </citation>
    <scope>NUCLEOTIDE SEQUENCE</scope>
    <source>
        <strain evidence="2 4">CBS 304.34</strain>
    </source>
</reference>
<reference evidence="4" key="2">
    <citation type="submission" date="2020-04" db="EMBL/GenBank/DDBJ databases">
        <authorList>
            <consortium name="NCBI Genome Project"/>
        </authorList>
    </citation>
    <scope>NUCLEOTIDE SEQUENCE</scope>
    <source>
        <strain evidence="4">CBS 304.34</strain>
    </source>
</reference>
<dbReference type="Proteomes" id="UP000504636">
    <property type="component" value="Unplaced"/>
</dbReference>
<evidence type="ECO:0000256" key="1">
    <source>
        <dbReference type="SAM" id="Coils"/>
    </source>
</evidence>
<dbReference type="RefSeq" id="XP_033580492.1">
    <property type="nucleotide sequence ID" value="XM_033727812.1"/>
</dbReference>
<keyword evidence="1" id="KW-0175">Coiled coil</keyword>
<organism evidence="2">
    <name type="scientific">Mytilinidion resinicola</name>
    <dbReference type="NCBI Taxonomy" id="574789"/>
    <lineage>
        <taxon>Eukaryota</taxon>
        <taxon>Fungi</taxon>
        <taxon>Dikarya</taxon>
        <taxon>Ascomycota</taxon>
        <taxon>Pezizomycotina</taxon>
        <taxon>Dothideomycetes</taxon>
        <taxon>Pleosporomycetidae</taxon>
        <taxon>Mytilinidiales</taxon>
        <taxon>Mytilinidiaceae</taxon>
        <taxon>Mytilinidion</taxon>
    </lineage>
</organism>
<reference evidence="4" key="3">
    <citation type="submission" date="2025-04" db="UniProtKB">
        <authorList>
            <consortium name="RefSeq"/>
        </authorList>
    </citation>
    <scope>IDENTIFICATION</scope>
    <source>
        <strain evidence="4">CBS 304.34</strain>
    </source>
</reference>
<dbReference type="AlphaFoldDB" id="A0A6A6YYA6"/>
<accession>A0A6A6YYA6</accession>
<sequence length="291" mass="32800">MVTKLAEAVATNMPNQTEALLVGLPESAAKAVLIRTKSEEKDWLESKFCGATQQPSLTYSENEEEDELVALQRQMMQLNQKAQQRFQQDSLKKRKSVLEAVQAATKRHESAQHRRQEHGLFQEHLESSEVEQDLLADSVHIGFPEVEPKKSLIVKLKLPVEFNPSSNAQTSASKTKVESVSNKLKLKLPVKFNPSRNGQTSTSKAKDESVPNKLKKLEFLEKWRCRLDLCKHTISLGDKLNQMSFAIQDSFEDGPATEEVEAKLYNHFERCKKELLCAAAVTRLSGILRGL</sequence>